<organism evidence="2 3">
    <name type="scientific">Solanum tuberosum</name>
    <name type="common">Potato</name>
    <dbReference type="NCBI Taxonomy" id="4113"/>
    <lineage>
        <taxon>Eukaryota</taxon>
        <taxon>Viridiplantae</taxon>
        <taxon>Streptophyta</taxon>
        <taxon>Embryophyta</taxon>
        <taxon>Tracheophyta</taxon>
        <taxon>Spermatophyta</taxon>
        <taxon>Magnoliopsida</taxon>
        <taxon>eudicotyledons</taxon>
        <taxon>Gunneridae</taxon>
        <taxon>Pentapetalae</taxon>
        <taxon>asterids</taxon>
        <taxon>lamiids</taxon>
        <taxon>Solanales</taxon>
        <taxon>Solanaceae</taxon>
        <taxon>Solanoideae</taxon>
        <taxon>Solaneae</taxon>
        <taxon>Solanum</taxon>
    </lineage>
</organism>
<name>M1CP62_SOLTU</name>
<dbReference type="InParanoid" id="M1CP62"/>
<dbReference type="HOGENOM" id="CLU_1698598_0_0_1"/>
<evidence type="ECO:0000313" key="3">
    <source>
        <dbReference type="Proteomes" id="UP000011115"/>
    </source>
</evidence>
<reference evidence="3" key="1">
    <citation type="journal article" date="2011" name="Nature">
        <title>Genome sequence and analysis of the tuber crop potato.</title>
        <authorList>
            <consortium name="The Potato Genome Sequencing Consortium"/>
        </authorList>
    </citation>
    <scope>NUCLEOTIDE SEQUENCE [LARGE SCALE GENOMIC DNA]</scope>
    <source>
        <strain evidence="3">cv. DM1-3 516 R44</strain>
    </source>
</reference>
<accession>M1CP62</accession>
<sequence>MLQPTTPPASSVTATAAAGGEQAVTRPPPISKLRQTSNDVTTKTKHFDRDGYLQICPRQQHQPARKAASSSDRRMLQPTTPSASSVTATAAAGDEQAVTRPPPISKLRQTSNDVTTKTKHFDRDGSLQICPRLKATNLGFVSPYTEAYQKNIVEC</sequence>
<evidence type="ECO:0000313" key="2">
    <source>
        <dbReference type="EnsemblPlants" id="PGSC0003DMT400071697"/>
    </source>
</evidence>
<keyword evidence="3" id="KW-1185">Reference proteome</keyword>
<dbReference type="Proteomes" id="UP000011115">
    <property type="component" value="Unassembled WGS sequence"/>
</dbReference>
<feature type="compositionally biased region" description="Low complexity" evidence="1">
    <location>
        <begin position="78"/>
        <end position="92"/>
    </location>
</feature>
<feature type="compositionally biased region" description="Low complexity" evidence="1">
    <location>
        <begin position="8"/>
        <end position="18"/>
    </location>
</feature>
<protein>
    <submittedName>
        <fullName evidence="2">Uncharacterized protein</fullName>
    </submittedName>
</protein>
<evidence type="ECO:0000256" key="1">
    <source>
        <dbReference type="SAM" id="MobiDB-lite"/>
    </source>
</evidence>
<proteinExistence type="predicted"/>
<dbReference type="AlphaFoldDB" id="M1CP62"/>
<dbReference type="PaxDb" id="4113-PGSC0003DMT400071697"/>
<dbReference type="EnsemblPlants" id="PGSC0003DMT400071697">
    <property type="protein sequence ID" value="PGSC0003DMT400071697"/>
    <property type="gene ID" value="PGSC0003DMG400027891"/>
</dbReference>
<reference evidence="2" key="2">
    <citation type="submission" date="2015-06" db="UniProtKB">
        <authorList>
            <consortium name="EnsemblPlants"/>
        </authorList>
    </citation>
    <scope>IDENTIFICATION</scope>
    <source>
        <strain evidence="2">DM1-3 516 R44</strain>
    </source>
</reference>
<feature type="region of interest" description="Disordered" evidence="1">
    <location>
        <begin position="1"/>
        <end position="119"/>
    </location>
</feature>
<dbReference type="Gramene" id="PGSC0003DMT400071697">
    <property type="protein sequence ID" value="PGSC0003DMT400071697"/>
    <property type="gene ID" value="PGSC0003DMG400027891"/>
</dbReference>